<organism evidence="1 2">
    <name type="scientific">Sphingobium ummariense RL-3</name>
    <dbReference type="NCBI Taxonomy" id="1346791"/>
    <lineage>
        <taxon>Bacteria</taxon>
        <taxon>Pseudomonadati</taxon>
        <taxon>Pseudomonadota</taxon>
        <taxon>Alphaproteobacteria</taxon>
        <taxon>Sphingomonadales</taxon>
        <taxon>Sphingomonadaceae</taxon>
        <taxon>Sphingobium</taxon>
    </lineage>
</organism>
<dbReference type="EMBL" id="AUWY01000086">
    <property type="protein sequence ID" value="EQB31893.1"/>
    <property type="molecule type" value="Genomic_DNA"/>
</dbReference>
<keyword evidence="2" id="KW-1185">Reference proteome</keyword>
<dbReference type="Proteomes" id="UP000015523">
    <property type="component" value="Unassembled WGS sequence"/>
</dbReference>
<sequence>MVLLESHSAFQQDLSSEAFLSFAPEDILPRCR</sequence>
<comment type="caution">
    <text evidence="1">The sequence shown here is derived from an EMBL/GenBank/DDBJ whole genome shotgun (WGS) entry which is preliminary data.</text>
</comment>
<name>T0KEQ0_9SPHN</name>
<evidence type="ECO:0000313" key="2">
    <source>
        <dbReference type="Proteomes" id="UP000015523"/>
    </source>
</evidence>
<accession>T0KEQ0</accession>
<dbReference type="STRING" id="1346791.M529_12425"/>
<proteinExistence type="predicted"/>
<dbReference type="AlphaFoldDB" id="T0KEQ0"/>
<reference evidence="1 2" key="1">
    <citation type="journal article" date="2013" name="Genome Announc.">
        <title>Draft Genome Sequence of Sphingobium ummariense Strain RL-3, a Hexachlorocyclohexane-Degrading Bacterium.</title>
        <authorList>
            <person name="Kohli P."/>
            <person name="Dua A."/>
            <person name="Sangwan N."/>
            <person name="Oldach P."/>
            <person name="Khurana J.P."/>
            <person name="Lal R."/>
        </authorList>
    </citation>
    <scope>NUCLEOTIDE SEQUENCE [LARGE SCALE GENOMIC DNA]</scope>
    <source>
        <strain evidence="1 2">RL-3</strain>
    </source>
</reference>
<gene>
    <name evidence="1" type="ORF">M529_12425</name>
</gene>
<evidence type="ECO:0000313" key="1">
    <source>
        <dbReference type="EMBL" id="EQB31893.1"/>
    </source>
</evidence>
<protein>
    <submittedName>
        <fullName evidence="1">Uncharacterized protein</fullName>
    </submittedName>
</protein>